<evidence type="ECO:0000313" key="2">
    <source>
        <dbReference type="Proteomes" id="UP001243330"/>
    </source>
</evidence>
<evidence type="ECO:0000313" key="1">
    <source>
        <dbReference type="EMBL" id="KAK1843554.1"/>
    </source>
</evidence>
<accession>A0AAD9EA54</accession>
<dbReference type="AlphaFoldDB" id="A0AAD9EA54"/>
<keyword evidence="2" id="KW-1185">Reference proteome</keyword>
<organism evidence="1 2">
    <name type="scientific">Colletotrichum chrysophilum</name>
    <dbReference type="NCBI Taxonomy" id="1836956"/>
    <lineage>
        <taxon>Eukaryota</taxon>
        <taxon>Fungi</taxon>
        <taxon>Dikarya</taxon>
        <taxon>Ascomycota</taxon>
        <taxon>Pezizomycotina</taxon>
        <taxon>Sordariomycetes</taxon>
        <taxon>Hypocreomycetidae</taxon>
        <taxon>Glomerellales</taxon>
        <taxon>Glomerellaceae</taxon>
        <taxon>Colletotrichum</taxon>
        <taxon>Colletotrichum gloeosporioides species complex</taxon>
    </lineage>
</organism>
<dbReference type="Proteomes" id="UP001243330">
    <property type="component" value="Unassembled WGS sequence"/>
</dbReference>
<comment type="caution">
    <text evidence="1">The sequence shown here is derived from an EMBL/GenBank/DDBJ whole genome shotgun (WGS) entry which is preliminary data.</text>
</comment>
<sequence length="135" mass="15129">MRGSSWRGTATLKCRGPGPAIYDHARTALKDRLTGITGGYYVIYVEYRGAKTITIHDVSSSHLWPPPAVLARPPPLRGPTANWNLTLKRLQVIHSLRRLGAPIYDFDPETYHATKKSQEGLIDRSWPTAFFSTPK</sequence>
<dbReference type="EMBL" id="JAQOWY010000352">
    <property type="protein sequence ID" value="KAK1843554.1"/>
    <property type="molecule type" value="Genomic_DNA"/>
</dbReference>
<proteinExistence type="predicted"/>
<reference evidence="1" key="1">
    <citation type="submission" date="2023-01" db="EMBL/GenBank/DDBJ databases">
        <title>Colletotrichum chrysophilum M932 genome sequence.</title>
        <authorList>
            <person name="Baroncelli R."/>
        </authorList>
    </citation>
    <scope>NUCLEOTIDE SEQUENCE</scope>
    <source>
        <strain evidence="1">M932</strain>
    </source>
</reference>
<gene>
    <name evidence="1" type="ORF">CCHR01_13817</name>
</gene>
<protein>
    <submittedName>
        <fullName evidence="1">Uncharacterized protein</fullName>
    </submittedName>
</protein>
<name>A0AAD9EA54_9PEZI</name>